<sequence>MALCEVAFKQASKVLLCLLCLPWPALAADQKVQATHALTLQGTPKYAQGFTHFAYANPQAPKGGEIKQASLGGFDSLNPFIMKGTPAAGINLIYDTLLVQSADEPFTSYGLLAQTIYRPQDNTWVEFELRPQARFHDGHPVTAEDVVFTFETLMRDGQPFYRAYYADIAKITAVSAQRVRFEFVNNQNRELAQIIGDVPILPKHYWENREFTRADLTPPLGSGPYQIASLDANRQIKYIRVNDYWGKDLNVNQGRHNFDYRTFDYYRDASVAFEAFKAGDLNFRVETSAKQWATAYEGQKEIIREQIAHHNSPGMQGFFYNTRKDLFKSVKVRQALAYAFDFEWVNANLFHSAYQRTLSYFANSELASQSTPTEAELNLLSPWRDTLPKEVFTQAFSLPINDASGNIRPRLRQALALLREAGWIIQNGKLVNNQGEQFSFELLLYDTQFERVAQPLRQNLQRLGIEMQIRVVDASQYISRLRDFDFDMLVASFPQSSSPGNEQREFWHSEYADKKNSRNYAGIKHPAVDALVEAIILAKDRQALITATRALDRVLLWQFYAIPHWHLPYYRVAYRAPLAHPQALPEYGLALDTWFVQP</sequence>
<keyword evidence="5" id="KW-1185">Reference proteome</keyword>
<dbReference type="PANTHER" id="PTHR30290">
    <property type="entry name" value="PERIPLASMIC BINDING COMPONENT OF ABC TRANSPORTER"/>
    <property type="match status" value="1"/>
</dbReference>
<dbReference type="InterPro" id="IPR030678">
    <property type="entry name" value="Peptide/Ni-bd"/>
</dbReference>
<feature type="chain" id="PRO_5017297472" evidence="2">
    <location>
        <begin position="28"/>
        <end position="598"/>
    </location>
</feature>
<evidence type="ECO:0000313" key="4">
    <source>
        <dbReference type="EMBL" id="SEI75539.1"/>
    </source>
</evidence>
<accession>A0A1H6T617</accession>
<proteinExistence type="predicted"/>
<dbReference type="PIRSF" id="PIRSF002741">
    <property type="entry name" value="MppA"/>
    <property type="match status" value="1"/>
</dbReference>
<reference evidence="5" key="1">
    <citation type="submission" date="2016-10" db="EMBL/GenBank/DDBJ databases">
        <authorList>
            <person name="Varghese N."/>
            <person name="Submissions S."/>
        </authorList>
    </citation>
    <scope>NUCLEOTIDE SEQUENCE [LARGE SCALE GENOMIC DNA]</scope>
    <source>
        <strain evidence="5">DSM 7165</strain>
    </source>
</reference>
<dbReference type="EMBL" id="FNYH01000009">
    <property type="protein sequence ID" value="SEI75539.1"/>
    <property type="molecule type" value="Genomic_DNA"/>
</dbReference>
<keyword evidence="1 2" id="KW-0732">Signal</keyword>
<dbReference type="GO" id="GO:0043190">
    <property type="term" value="C:ATP-binding cassette (ABC) transporter complex"/>
    <property type="evidence" value="ECO:0007669"/>
    <property type="project" value="InterPro"/>
</dbReference>
<dbReference type="GO" id="GO:0042884">
    <property type="term" value="P:microcin transport"/>
    <property type="evidence" value="ECO:0007669"/>
    <property type="project" value="TreeGrafter"/>
</dbReference>
<dbReference type="SUPFAM" id="SSF53850">
    <property type="entry name" value="Periplasmic binding protein-like II"/>
    <property type="match status" value="1"/>
</dbReference>
<dbReference type="GO" id="GO:0015833">
    <property type="term" value="P:peptide transport"/>
    <property type="evidence" value="ECO:0007669"/>
    <property type="project" value="TreeGrafter"/>
</dbReference>
<dbReference type="FunFam" id="3.10.105.10:FF:000005">
    <property type="entry name" value="ABC transporter substrate-binding protein"/>
    <property type="match status" value="1"/>
</dbReference>
<organism evidence="4 5">
    <name type="scientific">Allopseudospirillum japonicum</name>
    <dbReference type="NCBI Taxonomy" id="64971"/>
    <lineage>
        <taxon>Bacteria</taxon>
        <taxon>Pseudomonadati</taxon>
        <taxon>Pseudomonadota</taxon>
        <taxon>Gammaproteobacteria</taxon>
        <taxon>Oceanospirillales</taxon>
        <taxon>Oceanospirillaceae</taxon>
        <taxon>Allopseudospirillum</taxon>
    </lineage>
</organism>
<feature type="domain" description="Solute-binding protein family 5" evidence="3">
    <location>
        <begin position="111"/>
        <end position="507"/>
    </location>
</feature>
<gene>
    <name evidence="4" type="ORF">SAMN05421831_10975</name>
</gene>
<dbReference type="GO" id="GO:0030288">
    <property type="term" value="C:outer membrane-bounded periplasmic space"/>
    <property type="evidence" value="ECO:0007669"/>
    <property type="project" value="TreeGrafter"/>
</dbReference>
<dbReference type="GO" id="GO:1904680">
    <property type="term" value="F:peptide transmembrane transporter activity"/>
    <property type="evidence" value="ECO:0007669"/>
    <property type="project" value="TreeGrafter"/>
</dbReference>
<dbReference type="Gene3D" id="3.40.190.10">
    <property type="entry name" value="Periplasmic binding protein-like II"/>
    <property type="match status" value="1"/>
</dbReference>
<name>A0A1H6T617_9GAMM</name>
<dbReference type="RefSeq" id="WP_093310648.1">
    <property type="nucleotide sequence ID" value="NZ_FNYH01000009.1"/>
</dbReference>
<evidence type="ECO:0000256" key="2">
    <source>
        <dbReference type="SAM" id="SignalP"/>
    </source>
</evidence>
<dbReference type="InterPro" id="IPR039424">
    <property type="entry name" value="SBP_5"/>
</dbReference>
<evidence type="ECO:0000256" key="1">
    <source>
        <dbReference type="ARBA" id="ARBA00022729"/>
    </source>
</evidence>
<dbReference type="OrthoDB" id="9803988at2"/>
<dbReference type="InterPro" id="IPR000914">
    <property type="entry name" value="SBP_5_dom"/>
</dbReference>
<evidence type="ECO:0000259" key="3">
    <source>
        <dbReference type="Pfam" id="PF00496"/>
    </source>
</evidence>
<dbReference type="Gene3D" id="3.10.105.10">
    <property type="entry name" value="Dipeptide-binding Protein, Domain 3"/>
    <property type="match status" value="1"/>
</dbReference>
<dbReference type="AlphaFoldDB" id="A0A1H6T617"/>
<dbReference type="Pfam" id="PF00496">
    <property type="entry name" value="SBP_bac_5"/>
    <property type="match status" value="1"/>
</dbReference>
<dbReference type="PANTHER" id="PTHR30290:SF64">
    <property type="entry name" value="ABC TRANSPORTER PERIPLASMIC BINDING PROTEIN"/>
    <property type="match status" value="1"/>
</dbReference>
<protein>
    <submittedName>
        <fullName evidence="4">Microcin C transport system substrate-binding protein</fullName>
    </submittedName>
</protein>
<dbReference type="STRING" id="64971.SAMN05421831_10975"/>
<dbReference type="Proteomes" id="UP000242999">
    <property type="component" value="Unassembled WGS sequence"/>
</dbReference>
<feature type="signal peptide" evidence="2">
    <location>
        <begin position="1"/>
        <end position="27"/>
    </location>
</feature>
<evidence type="ECO:0000313" key="5">
    <source>
        <dbReference type="Proteomes" id="UP000242999"/>
    </source>
</evidence>
<dbReference type="CDD" id="cd08497">
    <property type="entry name" value="MbnE-like"/>
    <property type="match status" value="1"/>
</dbReference>